<reference evidence="11 12" key="2">
    <citation type="submission" date="2018-11" db="EMBL/GenBank/DDBJ databases">
        <authorList>
            <consortium name="Pathogen Informatics"/>
        </authorList>
    </citation>
    <scope>NUCLEOTIDE SEQUENCE [LARGE SCALE GENOMIC DNA]</scope>
    <source>
        <strain evidence="11 12">MHpl1</strain>
    </source>
</reference>
<dbReference type="OMA" id="GMRCVDE"/>
<dbReference type="GO" id="GO:0004491">
    <property type="term" value="F:methylmalonate-semialdehyde dehydrogenase (acylating, NAD) activity"/>
    <property type="evidence" value="ECO:0007669"/>
    <property type="project" value="UniProtKB-EC"/>
</dbReference>
<dbReference type="Gene3D" id="3.40.309.10">
    <property type="entry name" value="Aldehyde Dehydrogenase, Chain A, domain 2"/>
    <property type="match status" value="1"/>
</dbReference>
<dbReference type="GO" id="GO:0006574">
    <property type="term" value="P:L-valine catabolic process"/>
    <property type="evidence" value="ECO:0007669"/>
    <property type="project" value="TreeGrafter"/>
</dbReference>
<evidence type="ECO:0000256" key="1">
    <source>
        <dbReference type="ARBA" id="ARBA00009986"/>
    </source>
</evidence>
<dbReference type="Pfam" id="PF00171">
    <property type="entry name" value="Aldedh"/>
    <property type="match status" value="1"/>
</dbReference>
<dbReference type="InterPro" id="IPR016162">
    <property type="entry name" value="Ald_DH_N"/>
</dbReference>
<dbReference type="FunFam" id="3.40.605.10:FF:000003">
    <property type="entry name" value="Methylmalonate-semialdehyde dehydrogenase [acylating]"/>
    <property type="match status" value="1"/>
</dbReference>
<evidence type="ECO:0000259" key="10">
    <source>
        <dbReference type="Pfam" id="PF00171"/>
    </source>
</evidence>
<dbReference type="GO" id="GO:0005739">
    <property type="term" value="C:mitochondrion"/>
    <property type="evidence" value="ECO:0007669"/>
    <property type="project" value="TreeGrafter"/>
</dbReference>
<dbReference type="WBParaSite" id="HPLM_0001347301-mRNA-1">
    <property type="protein sequence ID" value="HPLM_0001347301-mRNA-1"/>
    <property type="gene ID" value="HPLM_0001347301"/>
</dbReference>
<dbReference type="OrthoDB" id="310895at2759"/>
<evidence type="ECO:0000256" key="9">
    <source>
        <dbReference type="ARBA" id="ARBA00048821"/>
    </source>
</evidence>
<dbReference type="PANTHER" id="PTHR43866">
    <property type="entry name" value="MALONATE-SEMIALDEHYDE DEHYDROGENASE"/>
    <property type="match status" value="1"/>
</dbReference>
<proteinExistence type="inferred from homology"/>
<evidence type="ECO:0000256" key="3">
    <source>
        <dbReference type="ARBA" id="ARBA00023002"/>
    </source>
</evidence>
<dbReference type="EC" id="1.2.1.27" evidence="2"/>
<organism evidence="13">
    <name type="scientific">Haemonchus placei</name>
    <name type="common">Barber's pole worm</name>
    <dbReference type="NCBI Taxonomy" id="6290"/>
    <lineage>
        <taxon>Eukaryota</taxon>
        <taxon>Metazoa</taxon>
        <taxon>Ecdysozoa</taxon>
        <taxon>Nematoda</taxon>
        <taxon>Chromadorea</taxon>
        <taxon>Rhabditida</taxon>
        <taxon>Rhabditina</taxon>
        <taxon>Rhabditomorpha</taxon>
        <taxon>Strongyloidea</taxon>
        <taxon>Trichostrongylidae</taxon>
        <taxon>Haemonchus</taxon>
    </lineage>
</organism>
<comment type="similarity">
    <text evidence="1">Belongs to the aldehyde dehydrogenase family.</text>
</comment>
<dbReference type="PANTHER" id="PTHR43866:SF3">
    <property type="entry name" value="METHYLMALONATE-SEMIALDEHYDE DEHYDROGENASE [ACYLATING], MITOCHONDRIAL"/>
    <property type="match status" value="1"/>
</dbReference>
<dbReference type="InterPro" id="IPR016163">
    <property type="entry name" value="Ald_DH_C"/>
</dbReference>
<dbReference type="SUPFAM" id="SSF53720">
    <property type="entry name" value="ALDH-like"/>
    <property type="match status" value="1"/>
</dbReference>
<evidence type="ECO:0000313" key="13">
    <source>
        <dbReference type="WBParaSite" id="HPLM_0001347301-mRNA-1"/>
    </source>
</evidence>
<dbReference type="NCBIfam" id="TIGR01722">
    <property type="entry name" value="MMSDH"/>
    <property type="match status" value="1"/>
</dbReference>
<dbReference type="CDD" id="cd07085">
    <property type="entry name" value="ALDH_F6_MMSDH"/>
    <property type="match status" value="1"/>
</dbReference>
<dbReference type="AlphaFoldDB" id="A0A0N4WPZ6"/>
<evidence type="ECO:0000256" key="5">
    <source>
        <dbReference type="ARBA" id="ARBA00037458"/>
    </source>
</evidence>
<evidence type="ECO:0000256" key="8">
    <source>
        <dbReference type="ARBA" id="ARBA00047644"/>
    </source>
</evidence>
<comment type="function">
    <text evidence="5">Probable malonate and methylmalonate semialdehyde dehydrogenase involved in the catabolism of valine, thymine, and compounds catabolized by way of beta-alanine, including uracil and cytidine.</text>
</comment>
<dbReference type="Proteomes" id="UP000268014">
    <property type="component" value="Unassembled WGS sequence"/>
</dbReference>
<comment type="catalytic activity">
    <reaction evidence="9">
        <text>3-oxopropanoate + NAD(+) + CoA + H2O = hydrogencarbonate + acetyl-CoA + NADH + H(+)</text>
        <dbReference type="Rhea" id="RHEA:76615"/>
        <dbReference type="ChEBI" id="CHEBI:15377"/>
        <dbReference type="ChEBI" id="CHEBI:15378"/>
        <dbReference type="ChEBI" id="CHEBI:17544"/>
        <dbReference type="ChEBI" id="CHEBI:33190"/>
        <dbReference type="ChEBI" id="CHEBI:57287"/>
        <dbReference type="ChEBI" id="CHEBI:57288"/>
        <dbReference type="ChEBI" id="CHEBI:57540"/>
        <dbReference type="ChEBI" id="CHEBI:57945"/>
        <dbReference type="EC" id="1.2.1.27"/>
    </reaction>
    <physiologicalReaction direction="left-to-right" evidence="9">
        <dbReference type="Rhea" id="RHEA:76616"/>
    </physiologicalReaction>
</comment>
<keyword evidence="12" id="KW-1185">Reference proteome</keyword>
<dbReference type="PROSITE" id="PS00070">
    <property type="entry name" value="ALDEHYDE_DEHYDR_CYS"/>
    <property type="match status" value="1"/>
</dbReference>
<feature type="domain" description="Aldehyde dehydrogenase" evidence="10">
    <location>
        <begin position="33"/>
        <end position="495"/>
    </location>
</feature>
<evidence type="ECO:0000256" key="2">
    <source>
        <dbReference type="ARBA" id="ARBA00013048"/>
    </source>
</evidence>
<evidence type="ECO:0000256" key="7">
    <source>
        <dbReference type="ARBA" id="ARBA00042419"/>
    </source>
</evidence>
<dbReference type="InterPro" id="IPR016160">
    <property type="entry name" value="Ald_DH_CS_CYS"/>
</dbReference>
<evidence type="ECO:0000256" key="4">
    <source>
        <dbReference type="ARBA" id="ARBA00023027"/>
    </source>
</evidence>
<protein>
    <recommendedName>
        <fullName evidence="6">Probable methylmalonate-semialdehyde/malonate-semialdehyde dehydrogenase [acylating], mitochondrial</fullName>
        <ecNumber evidence="2">1.2.1.27</ecNumber>
    </recommendedName>
    <alternativeName>
        <fullName evidence="7">Malonate-semialdehyde dehydrogenase [acylating]</fullName>
    </alternativeName>
</protein>
<dbReference type="STRING" id="6290.A0A0N4WPZ6"/>
<keyword evidence="3" id="KW-0560">Oxidoreductase</keyword>
<gene>
    <name evidence="11" type="ORF">HPLM_LOCUS13465</name>
</gene>
<dbReference type="EMBL" id="UZAF01018219">
    <property type="protein sequence ID" value="VDO49256.1"/>
    <property type="molecule type" value="Genomic_DNA"/>
</dbReference>
<dbReference type="Gene3D" id="3.40.605.10">
    <property type="entry name" value="Aldehyde Dehydrogenase, Chain A, domain 1"/>
    <property type="match status" value="1"/>
</dbReference>
<accession>A0A0N4WPZ6</accession>
<dbReference type="FunFam" id="3.40.309.10:FF:000002">
    <property type="entry name" value="Methylmalonate-semialdehyde dehydrogenase (Acylating)"/>
    <property type="match status" value="1"/>
</dbReference>
<dbReference type="InterPro" id="IPR016161">
    <property type="entry name" value="Ald_DH/histidinol_DH"/>
</dbReference>
<keyword evidence="4" id="KW-0520">NAD</keyword>
<reference evidence="13" key="1">
    <citation type="submission" date="2017-02" db="UniProtKB">
        <authorList>
            <consortium name="WormBaseParasite"/>
        </authorList>
    </citation>
    <scope>IDENTIFICATION</scope>
</reference>
<comment type="catalytic activity">
    <reaction evidence="8">
        <text>2-methyl-3-oxopropanoate + NAD(+) + CoA + H2O = propanoyl-CoA + hydrogencarbonate + NADH + H(+)</text>
        <dbReference type="Rhea" id="RHEA:20804"/>
        <dbReference type="ChEBI" id="CHEBI:15377"/>
        <dbReference type="ChEBI" id="CHEBI:15378"/>
        <dbReference type="ChEBI" id="CHEBI:17544"/>
        <dbReference type="ChEBI" id="CHEBI:57287"/>
        <dbReference type="ChEBI" id="CHEBI:57392"/>
        <dbReference type="ChEBI" id="CHEBI:57540"/>
        <dbReference type="ChEBI" id="CHEBI:57700"/>
        <dbReference type="ChEBI" id="CHEBI:57945"/>
        <dbReference type="EC" id="1.2.1.27"/>
    </reaction>
    <physiologicalReaction direction="left-to-right" evidence="8">
        <dbReference type="Rhea" id="RHEA:20805"/>
    </physiologicalReaction>
</comment>
<evidence type="ECO:0000313" key="11">
    <source>
        <dbReference type="EMBL" id="VDO49256.1"/>
    </source>
</evidence>
<evidence type="ECO:0000313" key="12">
    <source>
        <dbReference type="Proteomes" id="UP000268014"/>
    </source>
</evidence>
<sequence length="517" mass="56381">MAAVGQQYAFISTSRAAFAEQTVKMWIDGRPVESKTNDWIDLTNPATNEVIGKVPKCTQSEMETAVASCQKAFNSWKNTSPLMRQQTLFRLQALIRRDQKKLAENIVLEQGKNMSDSERDVARGIQTVEHACSTPSLMLGETLPNVSRDMDTYSIRMPLGVVGGICPFNFPVMVTLWMFPLAIATGNTMVIKPSEQDPGATLMLMELAKEAGIPDGVINVIHGMHDTVNFICDHPDIKAISFVGGDNAGKYIYERGAKNGKRIQANMGAKCHGVVMPDCNKEQTINQVISGAFGMAGQRCMALTTAILVGEARSWVPEIVEKAKKLVVGPGWKPETDIGPLISKAAKDRAVALIKSAKQEGANIVLDGSDYVCPGFENGNFVGTTVIAQAKTNMKCYQEEIFGPVLVLIDADNLDEAIDIINKNKYGNGAVIFTSNGAAARRFVNEADNGQIGVNVPVPIPLPVFSFTGSRGSFRGDLNYYGKAGVHFYTQCKTVTQYWNHDIAEARPHESLSHHHH</sequence>
<dbReference type="InterPro" id="IPR015590">
    <property type="entry name" value="Aldehyde_DH_dom"/>
</dbReference>
<dbReference type="GO" id="GO:0006210">
    <property type="term" value="P:thymine catabolic process"/>
    <property type="evidence" value="ECO:0007669"/>
    <property type="project" value="TreeGrafter"/>
</dbReference>
<dbReference type="InterPro" id="IPR010061">
    <property type="entry name" value="MeMal-semiAld_DH"/>
</dbReference>
<name>A0A0N4WPZ6_HAEPC</name>
<evidence type="ECO:0000256" key="6">
    <source>
        <dbReference type="ARBA" id="ARBA00039517"/>
    </source>
</evidence>